<organism evidence="1 2">
    <name type="scientific">Prevotella intermedia</name>
    <dbReference type="NCBI Taxonomy" id="28131"/>
    <lineage>
        <taxon>Bacteria</taxon>
        <taxon>Pseudomonadati</taxon>
        <taxon>Bacteroidota</taxon>
        <taxon>Bacteroidia</taxon>
        <taxon>Bacteroidales</taxon>
        <taxon>Prevotellaceae</taxon>
        <taxon>Prevotella</taxon>
    </lineage>
</organism>
<dbReference type="EMBL" id="PESN01000001">
    <property type="protein sequence ID" value="PIN29132.1"/>
    <property type="molecule type" value="Genomic_DNA"/>
</dbReference>
<protein>
    <recommendedName>
        <fullName evidence="3">Restriction endonuclease</fullName>
    </recommendedName>
</protein>
<evidence type="ECO:0008006" key="3">
    <source>
        <dbReference type="Google" id="ProtNLM"/>
    </source>
</evidence>
<dbReference type="AlphaFoldDB" id="A0A2G9IH85"/>
<sequence>MKIQVEYKKTESGKPENLTYNLTRLAFVKHLAISGQAYAPKMQKLVRAIGMFLHYNKYIQRKEFYVGNRFSEPPFELSDPTEKGQFSNLAGKAIADFLSKKINRSIYTVNYEAAMRINNMKITGKRPDLLAFNKKGMFAIEAKGYSSSGCGDMAQHKEQSKAGNIKVNFSVASVSYDLYNQVKCKYHDPFNDNVPFDNELLKQLTKKYYSGLYSFLNQEYFEINRIKIQDEFFYELKPSGILLDKIFINYFPFYHSFIFDKYFYREYYEHYNPRLILPINIEKYAEEGITNNFEPFIFENREEDQNIYIDNDRIGLRVKGR</sequence>
<accession>A0A2G9IH85</accession>
<dbReference type="Proteomes" id="UP000230500">
    <property type="component" value="Unassembled WGS sequence"/>
</dbReference>
<proteinExistence type="predicted"/>
<evidence type="ECO:0000313" key="2">
    <source>
        <dbReference type="Proteomes" id="UP000230500"/>
    </source>
</evidence>
<name>A0A2G9IH85_PREIN</name>
<evidence type="ECO:0000313" key="1">
    <source>
        <dbReference type="EMBL" id="PIN29132.1"/>
    </source>
</evidence>
<reference evidence="1 2" key="1">
    <citation type="submission" date="2017-11" db="EMBL/GenBank/DDBJ databases">
        <title>Genome sequencing of Prevotella intermedia KCOM 2069.</title>
        <authorList>
            <person name="Kook J.-K."/>
            <person name="Park S.-N."/>
            <person name="Lim Y.K."/>
        </authorList>
    </citation>
    <scope>NUCLEOTIDE SEQUENCE [LARGE SCALE GENOMIC DNA]</scope>
    <source>
        <strain evidence="1 2">KCOM 2069</strain>
    </source>
</reference>
<dbReference type="RefSeq" id="WP_099977029.1">
    <property type="nucleotide sequence ID" value="NZ_PESN01000001.1"/>
</dbReference>
<comment type="caution">
    <text evidence="1">The sequence shown here is derived from an EMBL/GenBank/DDBJ whole genome shotgun (WGS) entry which is preliminary data.</text>
</comment>
<gene>
    <name evidence="1" type="ORF">CUC04_06895</name>
</gene>